<feature type="signal peptide" evidence="1">
    <location>
        <begin position="1"/>
        <end position="19"/>
    </location>
</feature>
<dbReference type="PANTHER" id="PTHR42767">
    <property type="entry name" value="ENDO-BETA-1,6-GALACTANASE"/>
    <property type="match status" value="1"/>
</dbReference>
<dbReference type="AlphaFoldDB" id="A0A8K1FFL9"/>
<dbReference type="GO" id="GO:0004553">
    <property type="term" value="F:hydrolase activity, hydrolyzing O-glycosyl compounds"/>
    <property type="evidence" value="ECO:0007669"/>
    <property type="project" value="InterPro"/>
</dbReference>
<dbReference type="Gene3D" id="2.60.40.1180">
    <property type="entry name" value="Golgi alpha-mannosidase II"/>
    <property type="match status" value="1"/>
</dbReference>
<feature type="chain" id="PRO_5035438943" description="Endo-beta-1,6-galactanase-like domain-containing protein" evidence="1">
    <location>
        <begin position="20"/>
        <end position="494"/>
    </location>
</feature>
<dbReference type="Pfam" id="PF14587">
    <property type="entry name" value="Glyco_hydr_30_2"/>
    <property type="match status" value="1"/>
</dbReference>
<evidence type="ECO:0000313" key="3">
    <source>
        <dbReference type="EMBL" id="TMW60691.1"/>
    </source>
</evidence>
<dbReference type="Proteomes" id="UP000794436">
    <property type="component" value="Unassembled WGS sequence"/>
</dbReference>
<name>A0A8K1FFL9_PYTOL</name>
<sequence length="494" mass="54705">MRIATILSALALGAHGTASADYTVTVNAKDTMVTWEGWGTSLCWWANVFGEREDVADVFFTLKDSVSIKDGPANLPALGFNIARYNIGGSGNNVIDNNGKKESMKHSENMPAHRFMETFWLDWFNSDPKSSSWNWNADPRQRKMVQLAKARGVNHLEAFSNSPPWWMTKNHATAGADLFGFLDNLQSWNYETFAVYLATVVKYAKDNWGFEFDYVEPFNEPMTGWWLFPGKQEGCHVIVTTQNTVIKHLRRHLNDRGLQSVQIAASDENSPGVAFTTLGMMALSSDVINAVNKVNTHGYMGLEPYRGPLRGALRDLSKSLGKRLWDSEYGEGDGSGLSLAESVGLDINEMGVSAFVYWQVLDIDGWGLIQSRLQDNFIGGANGKYFALAQYSRHIRPGMAIIRNSDSKTVVSYDAGRKVLVVVTVNMDANSQTISFDLSQYKNVAGPVKTWVTETSDGGKRYQTSTSGSLDGKTLRSSFPAKAVLTFEIEGVEL</sequence>
<evidence type="ECO:0000256" key="1">
    <source>
        <dbReference type="SAM" id="SignalP"/>
    </source>
</evidence>
<feature type="domain" description="Endo-beta-1,6-galactanase-like" evidence="2">
    <location>
        <begin position="23"/>
        <end position="265"/>
    </location>
</feature>
<gene>
    <name evidence="3" type="ORF">Poli38472_000733</name>
</gene>
<dbReference type="Gene3D" id="3.20.20.80">
    <property type="entry name" value="Glycosidases"/>
    <property type="match status" value="1"/>
</dbReference>
<evidence type="ECO:0000259" key="2">
    <source>
        <dbReference type="Pfam" id="PF14587"/>
    </source>
</evidence>
<organism evidence="3 4">
    <name type="scientific">Pythium oligandrum</name>
    <name type="common">Mycoparasitic fungus</name>
    <dbReference type="NCBI Taxonomy" id="41045"/>
    <lineage>
        <taxon>Eukaryota</taxon>
        <taxon>Sar</taxon>
        <taxon>Stramenopiles</taxon>
        <taxon>Oomycota</taxon>
        <taxon>Peronosporomycetes</taxon>
        <taxon>Pythiales</taxon>
        <taxon>Pythiaceae</taxon>
        <taxon>Pythium</taxon>
    </lineage>
</organism>
<dbReference type="EMBL" id="SPLM01000108">
    <property type="protein sequence ID" value="TMW60691.1"/>
    <property type="molecule type" value="Genomic_DNA"/>
</dbReference>
<reference evidence="3" key="1">
    <citation type="submission" date="2019-03" db="EMBL/GenBank/DDBJ databases">
        <title>Long read genome sequence of the mycoparasitic Pythium oligandrum ATCC 38472 isolated from sugarbeet rhizosphere.</title>
        <authorList>
            <person name="Gaulin E."/>
        </authorList>
    </citation>
    <scope>NUCLEOTIDE SEQUENCE</scope>
    <source>
        <strain evidence="3">ATCC 38472_TT</strain>
    </source>
</reference>
<dbReference type="InterPro" id="IPR013780">
    <property type="entry name" value="Glyco_hydro_b"/>
</dbReference>
<proteinExistence type="predicted"/>
<evidence type="ECO:0000313" key="4">
    <source>
        <dbReference type="Proteomes" id="UP000794436"/>
    </source>
</evidence>
<keyword evidence="1" id="KW-0732">Signal</keyword>
<dbReference type="SUPFAM" id="SSF51445">
    <property type="entry name" value="(Trans)glycosidases"/>
    <property type="match status" value="1"/>
</dbReference>
<dbReference type="InterPro" id="IPR017853">
    <property type="entry name" value="GH"/>
</dbReference>
<dbReference type="OrthoDB" id="2012278at2759"/>
<dbReference type="InterPro" id="IPR039514">
    <property type="entry name" value="6GAL-like"/>
</dbReference>
<protein>
    <recommendedName>
        <fullName evidence="2">Endo-beta-1,6-galactanase-like domain-containing protein</fullName>
    </recommendedName>
</protein>
<accession>A0A8K1FFL9</accession>
<dbReference type="InterPro" id="IPR039743">
    <property type="entry name" value="6GAL/EXGAL"/>
</dbReference>
<comment type="caution">
    <text evidence="3">The sequence shown here is derived from an EMBL/GenBank/DDBJ whole genome shotgun (WGS) entry which is preliminary data.</text>
</comment>
<keyword evidence="4" id="KW-1185">Reference proteome</keyword>
<dbReference type="PANTHER" id="PTHR42767:SF1">
    <property type="entry name" value="ENDO-BETA-1,6-GALACTANASE-LIKE DOMAIN-CONTAINING PROTEIN"/>
    <property type="match status" value="1"/>
</dbReference>